<evidence type="ECO:0000313" key="6">
    <source>
        <dbReference type="Ensembl" id="ENSSANP00000010700.1"/>
    </source>
</evidence>
<evidence type="ECO:0000256" key="3">
    <source>
        <dbReference type="ARBA" id="ARBA00022737"/>
    </source>
</evidence>
<evidence type="ECO:0000259" key="5">
    <source>
        <dbReference type="PROSITE" id="PS50106"/>
    </source>
</evidence>
<keyword evidence="2" id="KW-0597">Phosphoprotein</keyword>
<dbReference type="InterPro" id="IPR051342">
    <property type="entry name" value="PDZ_scaffold"/>
</dbReference>
<dbReference type="GO" id="GO:0045177">
    <property type="term" value="C:apical part of cell"/>
    <property type="evidence" value="ECO:0007669"/>
    <property type="project" value="TreeGrafter"/>
</dbReference>
<evidence type="ECO:0000313" key="7">
    <source>
        <dbReference type="Proteomes" id="UP000472260"/>
    </source>
</evidence>
<dbReference type="FunFam" id="2.30.42.10:FF:000070">
    <property type="entry name" value="Multiple PDZ domain protein"/>
    <property type="match status" value="1"/>
</dbReference>
<dbReference type="GO" id="GO:0005923">
    <property type="term" value="C:bicellular tight junction"/>
    <property type="evidence" value="ECO:0007669"/>
    <property type="project" value="TreeGrafter"/>
</dbReference>
<dbReference type="AlphaFoldDB" id="A0A671KVP4"/>
<sequence length="114" mass="12686">MLSHQAMWENEIQVYELQKGDSGLGFSILDYQDPMNPGHTVIVIRSLVAGGLAERDGRLLPGDRLMFVNGTDLSHVSLDQAVRVLKSTALGIVLLHCLSKIYKQRLSQMYCIAE</sequence>
<reference evidence="6" key="2">
    <citation type="submission" date="2025-09" db="UniProtKB">
        <authorList>
            <consortium name="Ensembl"/>
        </authorList>
    </citation>
    <scope>IDENTIFICATION</scope>
</reference>
<name>A0A671KVP4_9TELE</name>
<dbReference type="GO" id="GO:0120192">
    <property type="term" value="P:tight junction assembly"/>
    <property type="evidence" value="ECO:0007669"/>
    <property type="project" value="TreeGrafter"/>
</dbReference>
<comment type="subcellular location">
    <subcellularLocation>
        <location evidence="1">Membrane</location>
    </subcellularLocation>
</comment>
<dbReference type="PANTHER" id="PTHR19964:SF10">
    <property type="entry name" value="MULTIPLE PDZ DOMAIN PROTEIN"/>
    <property type="match status" value="1"/>
</dbReference>
<dbReference type="CDD" id="cd06669">
    <property type="entry name" value="PDZ5_MUPP1-like"/>
    <property type="match status" value="1"/>
</dbReference>
<feature type="domain" description="PDZ" evidence="5">
    <location>
        <begin position="14"/>
        <end position="94"/>
    </location>
</feature>
<dbReference type="GO" id="GO:0005886">
    <property type="term" value="C:plasma membrane"/>
    <property type="evidence" value="ECO:0007669"/>
    <property type="project" value="TreeGrafter"/>
</dbReference>
<dbReference type="SUPFAM" id="SSF50156">
    <property type="entry name" value="PDZ domain-like"/>
    <property type="match status" value="1"/>
</dbReference>
<protein>
    <recommendedName>
        <fullName evidence="5">PDZ domain-containing protein</fullName>
    </recommendedName>
</protein>
<dbReference type="PANTHER" id="PTHR19964">
    <property type="entry name" value="MULTIPLE PDZ DOMAIN PROTEIN"/>
    <property type="match status" value="1"/>
</dbReference>
<dbReference type="Ensembl" id="ENSSANT00000011453.1">
    <property type="protein sequence ID" value="ENSSANP00000010700.1"/>
    <property type="gene ID" value="ENSSANG00000005873.1"/>
</dbReference>
<dbReference type="Pfam" id="PF00595">
    <property type="entry name" value="PDZ"/>
    <property type="match status" value="1"/>
</dbReference>
<dbReference type="Gene3D" id="2.30.42.10">
    <property type="match status" value="1"/>
</dbReference>
<dbReference type="PROSITE" id="PS50106">
    <property type="entry name" value="PDZ"/>
    <property type="match status" value="1"/>
</dbReference>
<evidence type="ECO:0000256" key="2">
    <source>
        <dbReference type="ARBA" id="ARBA00022553"/>
    </source>
</evidence>
<dbReference type="Proteomes" id="UP000472260">
    <property type="component" value="Unassembled WGS sequence"/>
</dbReference>
<organism evidence="6 7">
    <name type="scientific">Sinocyclocheilus anshuiensis</name>
    <dbReference type="NCBI Taxonomy" id="1608454"/>
    <lineage>
        <taxon>Eukaryota</taxon>
        <taxon>Metazoa</taxon>
        <taxon>Chordata</taxon>
        <taxon>Craniata</taxon>
        <taxon>Vertebrata</taxon>
        <taxon>Euteleostomi</taxon>
        <taxon>Actinopterygii</taxon>
        <taxon>Neopterygii</taxon>
        <taxon>Teleostei</taxon>
        <taxon>Ostariophysi</taxon>
        <taxon>Cypriniformes</taxon>
        <taxon>Cyprinidae</taxon>
        <taxon>Cyprininae</taxon>
        <taxon>Sinocyclocheilus</taxon>
    </lineage>
</organism>
<evidence type="ECO:0000256" key="1">
    <source>
        <dbReference type="ARBA" id="ARBA00004370"/>
    </source>
</evidence>
<dbReference type="GO" id="GO:0005737">
    <property type="term" value="C:cytoplasm"/>
    <property type="evidence" value="ECO:0007669"/>
    <property type="project" value="TreeGrafter"/>
</dbReference>
<reference evidence="6" key="1">
    <citation type="submission" date="2025-08" db="UniProtKB">
        <authorList>
            <consortium name="Ensembl"/>
        </authorList>
    </citation>
    <scope>IDENTIFICATION</scope>
</reference>
<keyword evidence="3" id="KW-0677">Repeat</keyword>
<keyword evidence="7" id="KW-1185">Reference proteome</keyword>
<dbReference type="InterPro" id="IPR001478">
    <property type="entry name" value="PDZ"/>
</dbReference>
<accession>A0A671KVP4</accession>
<proteinExistence type="predicted"/>
<dbReference type="SMART" id="SM00228">
    <property type="entry name" value="PDZ"/>
    <property type="match status" value="1"/>
</dbReference>
<keyword evidence="4" id="KW-0472">Membrane</keyword>
<dbReference type="InterPro" id="IPR036034">
    <property type="entry name" value="PDZ_sf"/>
</dbReference>
<evidence type="ECO:0000256" key="4">
    <source>
        <dbReference type="ARBA" id="ARBA00023136"/>
    </source>
</evidence>